<proteinExistence type="predicted"/>
<feature type="non-terminal residue" evidence="2">
    <location>
        <position position="39"/>
    </location>
</feature>
<dbReference type="GO" id="GO:0016746">
    <property type="term" value="F:acyltransferase activity"/>
    <property type="evidence" value="ECO:0007669"/>
    <property type="project" value="InterPro"/>
</dbReference>
<name>X0SCU0_9ZZZZ</name>
<protein>
    <recommendedName>
        <fullName evidence="1">Beta-ketoacyl synthase-like N-terminal domain-containing protein</fullName>
    </recommendedName>
</protein>
<dbReference type="AlphaFoldDB" id="X0SCU0"/>
<dbReference type="InterPro" id="IPR014030">
    <property type="entry name" value="Ketoacyl_synth_N"/>
</dbReference>
<gene>
    <name evidence="2" type="ORF">S01H1_17638</name>
</gene>
<organism evidence="2">
    <name type="scientific">marine sediment metagenome</name>
    <dbReference type="NCBI Taxonomy" id="412755"/>
    <lineage>
        <taxon>unclassified sequences</taxon>
        <taxon>metagenomes</taxon>
        <taxon>ecological metagenomes</taxon>
    </lineage>
</organism>
<accession>X0SCU0</accession>
<dbReference type="SUPFAM" id="SSF53901">
    <property type="entry name" value="Thiolase-like"/>
    <property type="match status" value="1"/>
</dbReference>
<evidence type="ECO:0000259" key="1">
    <source>
        <dbReference type="Pfam" id="PF00109"/>
    </source>
</evidence>
<evidence type="ECO:0000313" key="2">
    <source>
        <dbReference type="EMBL" id="GAF73737.1"/>
    </source>
</evidence>
<reference evidence="2" key="1">
    <citation type="journal article" date="2014" name="Front. Microbiol.">
        <title>High frequency of phylogenetically diverse reductive dehalogenase-homologous genes in deep subseafloor sedimentary metagenomes.</title>
        <authorList>
            <person name="Kawai M."/>
            <person name="Futagami T."/>
            <person name="Toyoda A."/>
            <person name="Takaki Y."/>
            <person name="Nishi S."/>
            <person name="Hori S."/>
            <person name="Arai W."/>
            <person name="Tsubouchi T."/>
            <person name="Morono Y."/>
            <person name="Uchiyama I."/>
            <person name="Ito T."/>
            <person name="Fujiyama A."/>
            <person name="Inagaki F."/>
            <person name="Takami H."/>
        </authorList>
    </citation>
    <scope>NUCLEOTIDE SEQUENCE</scope>
    <source>
        <strain evidence="2">Expedition CK06-06</strain>
    </source>
</reference>
<comment type="caution">
    <text evidence="2">The sequence shown here is derived from an EMBL/GenBank/DDBJ whole genome shotgun (WGS) entry which is preliminary data.</text>
</comment>
<dbReference type="Pfam" id="PF00109">
    <property type="entry name" value="ketoacyl-synt"/>
    <property type="match status" value="1"/>
</dbReference>
<dbReference type="InterPro" id="IPR016039">
    <property type="entry name" value="Thiolase-like"/>
</dbReference>
<sequence>MADRRVVITGMGAVTPFGVTVDCFWDALIEGRSGVSPIT</sequence>
<feature type="domain" description="Beta-ketoacyl synthase-like N-terminal" evidence="1">
    <location>
        <begin position="4"/>
        <end position="38"/>
    </location>
</feature>
<dbReference type="EMBL" id="BARS01009373">
    <property type="protein sequence ID" value="GAF73737.1"/>
    <property type="molecule type" value="Genomic_DNA"/>
</dbReference>
<dbReference type="Gene3D" id="3.40.47.10">
    <property type="match status" value="1"/>
</dbReference>